<dbReference type="AlphaFoldDB" id="A0A840NZY1"/>
<evidence type="ECO:0008006" key="3">
    <source>
        <dbReference type="Google" id="ProtNLM"/>
    </source>
</evidence>
<evidence type="ECO:0000313" key="2">
    <source>
        <dbReference type="Proteomes" id="UP000578449"/>
    </source>
</evidence>
<keyword evidence="2" id="KW-1185">Reference proteome</keyword>
<dbReference type="Proteomes" id="UP000578449">
    <property type="component" value="Unassembled WGS sequence"/>
</dbReference>
<protein>
    <recommendedName>
        <fullName evidence="3">DUF4331 domain-containing protein</fullName>
    </recommendedName>
</protein>
<dbReference type="RefSeq" id="WP_185048057.1">
    <property type="nucleotide sequence ID" value="NZ_BAABIX010000075.1"/>
</dbReference>
<comment type="caution">
    <text evidence="1">The sequence shown here is derived from an EMBL/GenBank/DDBJ whole genome shotgun (WGS) entry which is preliminary data.</text>
</comment>
<organism evidence="1 2">
    <name type="scientific">Thermocatellispora tengchongensis</name>
    <dbReference type="NCBI Taxonomy" id="1073253"/>
    <lineage>
        <taxon>Bacteria</taxon>
        <taxon>Bacillati</taxon>
        <taxon>Actinomycetota</taxon>
        <taxon>Actinomycetes</taxon>
        <taxon>Streptosporangiales</taxon>
        <taxon>Streptosporangiaceae</taxon>
        <taxon>Thermocatellispora</taxon>
    </lineage>
</organism>
<accession>A0A840NZY1</accession>
<gene>
    <name evidence="1" type="ORF">HNP84_000917</name>
</gene>
<dbReference type="InterPro" id="IPR025566">
    <property type="entry name" value="DUF4331"/>
</dbReference>
<reference evidence="1 2" key="1">
    <citation type="submission" date="2020-08" db="EMBL/GenBank/DDBJ databases">
        <title>Genomic Encyclopedia of Type Strains, Phase IV (KMG-IV): sequencing the most valuable type-strain genomes for metagenomic binning, comparative biology and taxonomic classification.</title>
        <authorList>
            <person name="Goeker M."/>
        </authorList>
    </citation>
    <scope>NUCLEOTIDE SEQUENCE [LARGE SCALE GENOMIC DNA]</scope>
    <source>
        <strain evidence="1 2">DSM 45615</strain>
    </source>
</reference>
<evidence type="ECO:0000313" key="1">
    <source>
        <dbReference type="EMBL" id="MBB5131211.1"/>
    </source>
</evidence>
<name>A0A840NZY1_9ACTN</name>
<proteinExistence type="predicted"/>
<dbReference type="EMBL" id="JACHGN010000002">
    <property type="protein sequence ID" value="MBB5131211.1"/>
    <property type="molecule type" value="Genomic_DNA"/>
</dbReference>
<sequence>MSHHLDSPIARQDPRLDITDLYVFRGERGTVFVTNHSHSLAGEDIPRGLHPEGRYEFKIDGDGDAVEDVTYRFTFSDAGADGADGVQGYELRRLAGPEARDAFAAGAVIARGRTGEAVGLPGGGRVWAGKAGDPFWIEPDVLHAVGHAFQDGTVVDLSSWNPAEAKNLFAGHTVYSIVLEVPDEELLPVAGEDHRIGVWGLTWLATDAGGWRPINRAGLPMIHPLFTQFNEDLGDRLNENVPADDLQIHGKPLTDMVAGVVRAYGTAEDPEAYARTVVGRILPNILPYTVGTPAAYGFAEWNGRSLTDNAPDVMFSFAANTPVALGIGKESVTARPSSVFPYVPSAS</sequence>
<dbReference type="Pfam" id="PF14224">
    <property type="entry name" value="DUF4331"/>
    <property type="match status" value="1"/>
</dbReference>